<name>A0A6B1F680_9SYNE</name>
<dbReference type="SUPFAM" id="SSF46785">
    <property type="entry name" value="Winged helix' DNA-binding domain"/>
    <property type="match status" value="1"/>
</dbReference>
<dbReference type="AlphaFoldDB" id="A0A6B1F680"/>
<reference evidence="1" key="1">
    <citation type="submission" date="2019-09" db="EMBL/GenBank/DDBJ databases">
        <title>Characterisation of the sponge microbiome using genome-centric metagenomics.</title>
        <authorList>
            <person name="Engelberts J.P."/>
            <person name="Robbins S.J."/>
            <person name="De Goeij J.M."/>
            <person name="Aranda M."/>
            <person name="Bell S.C."/>
            <person name="Webster N.S."/>
        </authorList>
    </citation>
    <scope>NUCLEOTIDE SEQUENCE</scope>
    <source>
        <strain evidence="1">SB0676_bin_10</strain>
    </source>
</reference>
<proteinExistence type="predicted"/>
<dbReference type="EMBL" id="VYDO01000052">
    <property type="protein sequence ID" value="MYG37667.1"/>
    <property type="molecule type" value="Genomic_DNA"/>
</dbReference>
<dbReference type="InterPro" id="IPR036390">
    <property type="entry name" value="WH_DNA-bd_sf"/>
</dbReference>
<dbReference type="Gene3D" id="1.10.10.10">
    <property type="entry name" value="Winged helix-like DNA-binding domain superfamily/Winged helix DNA-binding domain"/>
    <property type="match status" value="1"/>
</dbReference>
<gene>
    <name evidence="1" type="ORF">F4162_01315</name>
</gene>
<sequence length="171" mass="19197">MASRRQLATMGLPDIQRFFAEPPVQYLGLELSVCWILECLLEKDDYPTAMTNKLAKSYPHLRISETMLQQAIEFLDRQGAITSYSRRCPSRGRPRRMMHLAEAVHREARSLVASWRSWLKENRLNPLTGTGLVAGHSMTTGVTTGLTAEDQRLADELQAERGQLDPAVASA</sequence>
<evidence type="ECO:0000313" key="1">
    <source>
        <dbReference type="EMBL" id="MYG37667.1"/>
    </source>
</evidence>
<comment type="caution">
    <text evidence="1">The sequence shown here is derived from an EMBL/GenBank/DDBJ whole genome shotgun (WGS) entry which is preliminary data.</text>
</comment>
<accession>A0A6B1F680</accession>
<protein>
    <submittedName>
        <fullName evidence="1">Pex protein</fullName>
    </submittedName>
</protein>
<dbReference type="InterPro" id="IPR036388">
    <property type="entry name" value="WH-like_DNA-bd_sf"/>
</dbReference>
<organism evidence="1">
    <name type="scientific">Synechococcus sp. SB0676_bin_10</name>
    <dbReference type="NCBI Taxonomy" id="2604869"/>
    <lineage>
        <taxon>Bacteria</taxon>
        <taxon>Bacillati</taxon>
        <taxon>Cyanobacteriota</taxon>
        <taxon>Cyanophyceae</taxon>
        <taxon>Synechococcales</taxon>
        <taxon>Synechococcaceae</taxon>
        <taxon>Synechococcus</taxon>
    </lineage>
</organism>